<dbReference type="GO" id="GO:0006281">
    <property type="term" value="P:DNA repair"/>
    <property type="evidence" value="ECO:0007669"/>
    <property type="project" value="UniProtKB-KW"/>
</dbReference>
<evidence type="ECO:0000256" key="8">
    <source>
        <dbReference type="ARBA" id="ARBA00023242"/>
    </source>
</evidence>
<dbReference type="InterPro" id="IPR021843">
    <property type="entry name" value="PSME4_C"/>
</dbReference>
<dbReference type="STRING" id="106004.A0A1Y2G3B4"/>
<dbReference type="InterPro" id="IPR011989">
    <property type="entry name" value="ARM-like"/>
</dbReference>
<feature type="region of interest" description="Disordered" evidence="10">
    <location>
        <begin position="655"/>
        <end position="688"/>
    </location>
</feature>
<dbReference type="OrthoDB" id="17907at2759"/>
<dbReference type="Pfam" id="PF02985">
    <property type="entry name" value="HEAT"/>
    <property type="match status" value="1"/>
</dbReference>
<evidence type="ECO:0008006" key="16">
    <source>
        <dbReference type="Google" id="ProtNLM"/>
    </source>
</evidence>
<evidence type="ECO:0000256" key="4">
    <source>
        <dbReference type="ARBA" id="ARBA00022490"/>
    </source>
</evidence>
<comment type="similarity">
    <text evidence="3">Belongs to the BLM10 family.</text>
</comment>
<name>A0A1Y2G3B4_9BASI</name>
<evidence type="ECO:0000256" key="5">
    <source>
        <dbReference type="ARBA" id="ARBA00022737"/>
    </source>
</evidence>
<evidence type="ECO:0000256" key="1">
    <source>
        <dbReference type="ARBA" id="ARBA00004324"/>
    </source>
</evidence>
<evidence type="ECO:0000256" key="6">
    <source>
        <dbReference type="ARBA" id="ARBA00022763"/>
    </source>
</evidence>
<accession>A0A1Y2G3B4</accession>
<keyword evidence="7" id="KW-0234">DNA repair</keyword>
<feature type="compositionally biased region" description="Basic and acidic residues" evidence="10">
    <location>
        <begin position="668"/>
        <end position="688"/>
    </location>
</feature>
<dbReference type="PROSITE" id="PS50077">
    <property type="entry name" value="HEAT_REPEAT"/>
    <property type="match status" value="1"/>
</dbReference>
<comment type="subcellular location">
    <subcellularLocation>
        <location evidence="2">Cytoplasm</location>
    </subcellularLocation>
    <subcellularLocation>
        <location evidence="1">Nucleus speckle</location>
    </subcellularLocation>
</comment>
<comment type="caution">
    <text evidence="14">The sequence shown here is derived from an EMBL/GenBank/DDBJ whole genome shotgun (WGS) entry which is preliminary data.</text>
</comment>
<dbReference type="GO" id="GO:0016504">
    <property type="term" value="F:peptidase activator activity"/>
    <property type="evidence" value="ECO:0007669"/>
    <property type="project" value="InterPro"/>
</dbReference>
<evidence type="ECO:0000259" key="11">
    <source>
        <dbReference type="Pfam" id="PF11919"/>
    </source>
</evidence>
<reference evidence="14 15" key="1">
    <citation type="submission" date="2016-07" db="EMBL/GenBank/DDBJ databases">
        <title>Pervasive Adenine N6-methylation of Active Genes in Fungi.</title>
        <authorList>
            <consortium name="DOE Joint Genome Institute"/>
            <person name="Mondo S.J."/>
            <person name="Dannebaum R.O."/>
            <person name="Kuo R.C."/>
            <person name="Labutti K."/>
            <person name="Haridas S."/>
            <person name="Kuo A."/>
            <person name="Salamov A."/>
            <person name="Ahrendt S.R."/>
            <person name="Lipzen A."/>
            <person name="Sullivan W."/>
            <person name="Andreopoulos W.B."/>
            <person name="Clum A."/>
            <person name="Lindquist E."/>
            <person name="Daum C."/>
            <person name="Ramamoorthy G.K."/>
            <person name="Gryganskyi A."/>
            <person name="Culley D."/>
            <person name="Magnuson J.K."/>
            <person name="James T.Y."/>
            <person name="O'Malley M.A."/>
            <person name="Stajich J.E."/>
            <person name="Spatafora J.W."/>
            <person name="Visel A."/>
            <person name="Grigoriev I.V."/>
        </authorList>
    </citation>
    <scope>NUCLEOTIDE SEQUENCE [LARGE SCALE GENOMIC DNA]</scope>
    <source>
        <strain evidence="14 15">62-1032</strain>
    </source>
</reference>
<dbReference type="PANTHER" id="PTHR32170">
    <property type="entry name" value="PROTEASOME ACTIVATOR COMPLEX SUBUNIT 4"/>
    <property type="match status" value="1"/>
</dbReference>
<dbReference type="InterPro" id="IPR021133">
    <property type="entry name" value="HEAT_type_2"/>
</dbReference>
<feature type="repeat" description="HEAT" evidence="9">
    <location>
        <begin position="1854"/>
        <end position="1892"/>
    </location>
</feature>
<evidence type="ECO:0000259" key="12">
    <source>
        <dbReference type="Pfam" id="PF16507"/>
    </source>
</evidence>
<evidence type="ECO:0000256" key="10">
    <source>
        <dbReference type="SAM" id="MobiDB-lite"/>
    </source>
</evidence>
<dbReference type="EMBL" id="MCGR01000003">
    <property type="protein sequence ID" value="ORY90810.1"/>
    <property type="molecule type" value="Genomic_DNA"/>
</dbReference>
<protein>
    <recommendedName>
        <fullName evidence="16">Armadillo-type protein</fullName>
    </recommendedName>
</protein>
<organism evidence="14 15">
    <name type="scientific">Leucosporidium creatinivorum</name>
    <dbReference type="NCBI Taxonomy" id="106004"/>
    <lineage>
        <taxon>Eukaryota</taxon>
        <taxon>Fungi</taxon>
        <taxon>Dikarya</taxon>
        <taxon>Basidiomycota</taxon>
        <taxon>Pucciniomycotina</taxon>
        <taxon>Microbotryomycetes</taxon>
        <taxon>Leucosporidiales</taxon>
        <taxon>Leucosporidium</taxon>
    </lineage>
</organism>
<evidence type="ECO:0000313" key="14">
    <source>
        <dbReference type="EMBL" id="ORY90810.1"/>
    </source>
</evidence>
<dbReference type="Proteomes" id="UP000193467">
    <property type="component" value="Unassembled WGS sequence"/>
</dbReference>
<dbReference type="PANTHER" id="PTHR32170:SF3">
    <property type="entry name" value="PROTEASOME ACTIVATOR COMPLEX SUBUNIT 4"/>
    <property type="match status" value="1"/>
</dbReference>
<feature type="compositionally biased region" description="Acidic residues" evidence="10">
    <location>
        <begin position="655"/>
        <end position="667"/>
    </location>
</feature>
<dbReference type="InterPro" id="IPR055455">
    <property type="entry name" value="HEAT_PSME4"/>
</dbReference>
<keyword evidence="5" id="KW-0677">Repeat</keyword>
<dbReference type="InterPro" id="IPR000357">
    <property type="entry name" value="HEAT"/>
</dbReference>
<feature type="compositionally biased region" description="Basic and acidic residues" evidence="10">
    <location>
        <begin position="51"/>
        <end position="60"/>
    </location>
</feature>
<dbReference type="InterPro" id="IPR032430">
    <property type="entry name" value="Blm10_mid"/>
</dbReference>
<keyword evidence="8" id="KW-0539">Nucleus</keyword>
<feature type="domain" description="Proteasome activator Blm10 middle HEAT repeats region" evidence="12">
    <location>
        <begin position="458"/>
        <end position="992"/>
    </location>
</feature>
<dbReference type="InterPro" id="IPR035309">
    <property type="entry name" value="PSME4"/>
</dbReference>
<feature type="region of interest" description="Disordered" evidence="10">
    <location>
        <begin position="422"/>
        <end position="442"/>
    </location>
</feature>
<dbReference type="Pfam" id="PF16507">
    <property type="entry name" value="HEAT_PSME4_mid"/>
    <property type="match status" value="1"/>
</dbReference>
<gene>
    <name evidence="14" type="ORF">BCR35DRAFT_299394</name>
</gene>
<evidence type="ECO:0000256" key="9">
    <source>
        <dbReference type="PROSITE-ProRule" id="PRU00103"/>
    </source>
</evidence>
<feature type="domain" description="Proteasome activator complex subunit 4 C-terminal" evidence="11">
    <location>
        <begin position="1925"/>
        <end position="1983"/>
    </location>
</feature>
<keyword evidence="4" id="KW-0963">Cytoplasm</keyword>
<evidence type="ECO:0000256" key="7">
    <source>
        <dbReference type="ARBA" id="ARBA00023204"/>
    </source>
</evidence>
<dbReference type="InterPro" id="IPR016024">
    <property type="entry name" value="ARM-type_fold"/>
</dbReference>
<feature type="compositionally biased region" description="Low complexity" evidence="10">
    <location>
        <begin position="37"/>
        <end position="49"/>
    </location>
</feature>
<dbReference type="Pfam" id="PF11919">
    <property type="entry name" value="PSME4_C"/>
    <property type="match status" value="1"/>
</dbReference>
<evidence type="ECO:0000313" key="15">
    <source>
        <dbReference type="Proteomes" id="UP000193467"/>
    </source>
</evidence>
<dbReference type="Gene3D" id="1.25.10.10">
    <property type="entry name" value="Leucine-rich Repeat Variant"/>
    <property type="match status" value="1"/>
</dbReference>
<dbReference type="Pfam" id="PF23096">
    <property type="entry name" value="HEAT_PSME4"/>
    <property type="match status" value="1"/>
</dbReference>
<evidence type="ECO:0000256" key="3">
    <source>
        <dbReference type="ARBA" id="ARBA00005739"/>
    </source>
</evidence>
<feature type="region of interest" description="Disordered" evidence="10">
    <location>
        <begin position="1"/>
        <end position="64"/>
    </location>
</feature>
<evidence type="ECO:0000259" key="13">
    <source>
        <dbReference type="Pfam" id="PF23096"/>
    </source>
</evidence>
<keyword evidence="6" id="KW-0227">DNA damage</keyword>
<dbReference type="GO" id="GO:0005829">
    <property type="term" value="C:cytosol"/>
    <property type="evidence" value="ECO:0007669"/>
    <property type="project" value="TreeGrafter"/>
</dbReference>
<feature type="compositionally biased region" description="Acidic residues" evidence="10">
    <location>
        <begin position="1"/>
        <end position="26"/>
    </location>
</feature>
<feature type="domain" description="Proteasome activator complex subunit 4-like HEAT repeat-like" evidence="13">
    <location>
        <begin position="1435"/>
        <end position="1626"/>
    </location>
</feature>
<dbReference type="GO" id="GO:0070628">
    <property type="term" value="F:proteasome binding"/>
    <property type="evidence" value="ECO:0007669"/>
    <property type="project" value="InterPro"/>
</dbReference>
<evidence type="ECO:0000256" key="2">
    <source>
        <dbReference type="ARBA" id="ARBA00004496"/>
    </source>
</evidence>
<dbReference type="GO" id="GO:0010499">
    <property type="term" value="P:proteasomal ubiquitin-independent protein catabolic process"/>
    <property type="evidence" value="ECO:0007669"/>
    <property type="project" value="TreeGrafter"/>
</dbReference>
<dbReference type="SUPFAM" id="SSF48371">
    <property type="entry name" value="ARM repeat"/>
    <property type="match status" value="3"/>
</dbReference>
<dbReference type="InParanoid" id="A0A1Y2G3B4"/>
<keyword evidence="15" id="KW-1185">Reference proteome</keyword>
<sequence length="1984" mass="222681">MEDDHLEVDSPEQEPVDDIEDEEMDDLQLPSTPGAASTLTPTKKSLSKLPKPKEKPRETQLEYQKSLPYEVEGLDEMDQRLAEIVRRLVDCVRAKDYDVGFVQWNHRLECWISLKYPMRRDLRAKLAKLYFELSVLPGMDARLVDIAANQAITLLEPKKRIDISDLQLPWRPIFAILEKELFPKQRKTGLTNVSSTLLSLTEFSQRFFPPHEIPSMLSTFLPRLSASLNSILATQAFCSHFLPLSHPQYYLPAVFKLWEAFQSGIWDEQWLDLVERLAVKHLDPGLSDPGIVEELREASKERGEYVEEPIKVEEMLGEVGAGVEIEKEEEQEGEWKGIRKDVGIFTEQQFGIIMTKCLRAMGVPVGGGTKAGSEGVAASDFATSDASATGVALTMKRPTEKLGSFAALIVYSMSVDGAVTPTSTSVSGTATPTPATGGGGAAGREKTYLAGSKALDALAKLIQATEGFFHPSNYGAWAPHLGRFLQNVTWEYHKRQKEEERADCKTPLAWRLTPTIRHEFVKTMRTVALLSMFSRDPLTIANSQAALKTMGYLEPELIFPAILERAWPALEGLLETHRTTAIITALSTVSPPLISRAIYPSGAKHLVPLLELCLPGLDVNDPIKTMSTAMFVIQAVTSVMIDDLTRLEVLEGGDGGEEMVVDEEEGVEREGEGEGEGEEPRLSKREEDEAVRMSTAGFPDWVSNFFRQVLVVFEALPEPGKGSRNGGKMEDQMTQTLIAACDFVCSQLSPPLFDLALDIVFKEVTSTARSNSARVVSQLVSCFARSNSAKTLKKYWRLCDTNIRIELEGGASSTRTTSTNNPIESDVTLHWWIGLLTGVVTNAGEELLNYKDELKSLLQFMIEHCKSERGYTTSARVLAITLVSLTNCWVKDYRSVNADEWNSEAWQRRHHERWGRVYEVKDVKIEWHVPSQLEIDFAIELLRDIVVPALDTVEGLLKEAEEGGARSSTWTNDFCRYCNIVRSSLSGIPSLIWLGTPEVRGAVASDAGDEVPEFISTYHTVISGICLTDPSDPRHQFVASLRTRAGTMFHTAVHTLKSNAQEDSIDCVKMVISSIRVLQLDYPCDHSHYAAVKKSYEFALQISRTTRNQKLFPRFVWVRRASLYHASRLRLNSFYRKRTPLDDQLIADMCELSLSVYVQIRRSAQKGLDSMIHYFDGTRTLIYPRLFDALKPGTDHDVMKGALYVLGSKATQNMAILDWRFTGIYLETVLACSHQERPSVQNLVKTITHDFVIRLAEPSTLKAAVESEGLKLAATELEALISLPEDSDLVARVGAKAKDRVEQKNNAYDALLPKLLDIAKSPDTHWRYSLTATRFLRALIRRDQPMRADIATYMAQQLISDLPNQRTHSMLALTKVLHFVKLRTACGGSGEKLLLQQTTNPLRKKVTLEQPLPADFTDKFIASFSEPLNADTLLMDKQSTGWLVWGDSVEFYQVPPESSSAITWDVSSAETIDQLRAIIMQASWWETFAGHLAMEKTVDYLAADAITMVKSLFQIFEDGPLDFVLPILEGLIADKADRHKQRAAGELIGGMVRGSKHWSLQKQARIWDWLKPLLPSIFEGITPETQVAWEMCAEYILNSRDPRRNQPLVDYLTLLVIDPESSEAFNTSKQQDLVGTAMKSLGWHFSPWSARYIEMYSQHLDHPYQEVRGAVADNLRNLSELRLHPSYPSVQAFLRDCESTSSPHGLMVVDAAYEARIDEFGAKLAEWRAVRQPTAQGTQAYDKAALTILTWIWTSVSDFRISTAFPFITKLLPEFFRMQEVLDNDELRSTAGRVLIACACLQFPVEIARPLMRQFINLLRNSPSWRTRLDVLLPLQMFYFHNLFLLDDEIIQELLEQLCDLLRDPKIEVREAAAATLSGIVRCSQRSAILSLSRRFMTILRATKIPKRRNAAGEEVEGYQEALATAHSAVLGISSLVNAFPYEVPSFIPSILLETAMKHSASPVPISTTIRTMLSGFKRSHTDR</sequence>
<proteinExistence type="inferred from homology"/>
<feature type="compositionally biased region" description="Low complexity" evidence="10">
    <location>
        <begin position="422"/>
        <end position="435"/>
    </location>
</feature>
<dbReference type="GO" id="GO:0016607">
    <property type="term" value="C:nuclear speck"/>
    <property type="evidence" value="ECO:0007669"/>
    <property type="project" value="UniProtKB-SubCell"/>
</dbReference>